<dbReference type="InterPro" id="IPR004360">
    <property type="entry name" value="Glyas_Fos-R_dOase_dom"/>
</dbReference>
<evidence type="ECO:0000259" key="1">
    <source>
        <dbReference type="PROSITE" id="PS51819"/>
    </source>
</evidence>
<dbReference type="InterPro" id="IPR037523">
    <property type="entry name" value="VOC_core"/>
</dbReference>
<name>A0AAW4YPJ3_9GAMM</name>
<keyword evidence="4" id="KW-1185">Reference proteome</keyword>
<dbReference type="RefSeq" id="WP_234238456.1">
    <property type="nucleotide sequence ID" value="NZ_JABFTQ010000015.1"/>
</dbReference>
<dbReference type="AlphaFoldDB" id="A0AAW4YPJ3"/>
<evidence type="ECO:0000313" key="2">
    <source>
        <dbReference type="EMBL" id="MCE8048776.1"/>
    </source>
</evidence>
<evidence type="ECO:0000313" key="4">
    <source>
        <dbReference type="Proteomes" id="UP001320154"/>
    </source>
</evidence>
<dbReference type="EMBL" id="JABFTS010000001">
    <property type="protein sequence ID" value="MCE8050025.1"/>
    <property type="molecule type" value="Genomic_DNA"/>
</dbReference>
<sequence length="136" mass="14654">MKPRISMITLGVSDLAASIRFYEEGLGLPRMESPPEVAFFTLNGTWLGLYGREALAEDAGVSSEGSGFSGIALAHNLASEEEVDELLEQAVAAGARLVKPGQKVFWGGYSGYFADPDGYLWEVAHNPFAWVGPKDE</sequence>
<reference evidence="3" key="1">
    <citation type="submission" date="2020-05" db="EMBL/GenBank/DDBJ databases">
        <authorList>
            <person name="Wang L."/>
            <person name="Shao Z."/>
        </authorList>
    </citation>
    <scope>NUCLEOTIDE SEQUENCE</scope>
    <source>
        <strain evidence="2">MCCC 1A05748</strain>
        <strain evidence="3">MCCC 1A05776</strain>
    </source>
</reference>
<dbReference type="SUPFAM" id="SSF54593">
    <property type="entry name" value="Glyoxalase/Bleomycin resistance protein/Dihydroxybiphenyl dioxygenase"/>
    <property type="match status" value="1"/>
</dbReference>
<gene>
    <name evidence="2" type="ORF">HOP60_18795</name>
    <name evidence="3" type="ORF">HOP61_01780</name>
</gene>
<evidence type="ECO:0000313" key="3">
    <source>
        <dbReference type="EMBL" id="MCE8050025.1"/>
    </source>
</evidence>
<dbReference type="EMBL" id="JABFTQ010000015">
    <property type="protein sequence ID" value="MCE8048776.1"/>
    <property type="molecule type" value="Genomic_DNA"/>
</dbReference>
<reference evidence="3 4" key="2">
    <citation type="journal article" date="2021" name="Front. Microbiol.">
        <title>Aerobic Denitrification and Heterotrophic Sulfur Oxidation in the Genus Halomonas Revealed by Six Novel Species Characterizations and Genome-Based Analysis.</title>
        <authorList>
            <person name="Wang L."/>
            <person name="Shao Z."/>
        </authorList>
    </citation>
    <scope>NUCLEOTIDE SEQUENCE</scope>
    <source>
        <strain evidence="2 4">MCCC 1A05748</strain>
        <strain evidence="3">MCCC 1A05776</strain>
    </source>
</reference>
<feature type="domain" description="VOC" evidence="1">
    <location>
        <begin position="4"/>
        <end position="126"/>
    </location>
</feature>
<dbReference type="Proteomes" id="UP001320154">
    <property type="component" value="Unassembled WGS sequence"/>
</dbReference>
<dbReference type="Proteomes" id="UP001320178">
    <property type="component" value="Unassembled WGS sequence"/>
</dbReference>
<dbReference type="Pfam" id="PF00903">
    <property type="entry name" value="Glyoxalase"/>
    <property type="match status" value="1"/>
</dbReference>
<dbReference type="PROSITE" id="PS51819">
    <property type="entry name" value="VOC"/>
    <property type="match status" value="1"/>
</dbReference>
<dbReference type="CDD" id="cd07251">
    <property type="entry name" value="VOC_like"/>
    <property type="match status" value="1"/>
</dbReference>
<proteinExistence type="predicted"/>
<accession>A0AAW4YPJ3</accession>
<evidence type="ECO:0000313" key="5">
    <source>
        <dbReference type="Proteomes" id="UP001320178"/>
    </source>
</evidence>
<organism evidence="3 5">
    <name type="scientific">Billgrantia desiderata</name>
    <dbReference type="NCBI Taxonomy" id="52021"/>
    <lineage>
        <taxon>Bacteria</taxon>
        <taxon>Pseudomonadati</taxon>
        <taxon>Pseudomonadota</taxon>
        <taxon>Gammaproteobacteria</taxon>
        <taxon>Oceanospirillales</taxon>
        <taxon>Halomonadaceae</taxon>
        <taxon>Billgrantia</taxon>
    </lineage>
</organism>
<dbReference type="PANTHER" id="PTHR36503">
    <property type="entry name" value="BLR2520 PROTEIN"/>
    <property type="match status" value="1"/>
</dbReference>
<protein>
    <submittedName>
        <fullName evidence="3">VOC family protein</fullName>
    </submittedName>
</protein>
<dbReference type="Gene3D" id="3.10.180.10">
    <property type="entry name" value="2,3-Dihydroxybiphenyl 1,2-Dioxygenase, domain 1"/>
    <property type="match status" value="1"/>
</dbReference>
<comment type="caution">
    <text evidence="3">The sequence shown here is derived from an EMBL/GenBank/DDBJ whole genome shotgun (WGS) entry which is preliminary data.</text>
</comment>
<dbReference type="InterPro" id="IPR029068">
    <property type="entry name" value="Glyas_Bleomycin-R_OHBP_Dase"/>
</dbReference>
<dbReference type="PANTHER" id="PTHR36503:SF1">
    <property type="entry name" value="BLR2520 PROTEIN"/>
    <property type="match status" value="1"/>
</dbReference>